<keyword evidence="5 8" id="KW-0812">Transmembrane</keyword>
<feature type="transmembrane region" description="Helical" evidence="8">
    <location>
        <begin position="252"/>
        <end position="281"/>
    </location>
</feature>
<dbReference type="GO" id="GO:0022857">
    <property type="term" value="F:transmembrane transporter activity"/>
    <property type="evidence" value="ECO:0007669"/>
    <property type="project" value="InterPro"/>
</dbReference>
<dbReference type="KEGG" id="bvr:BVIR_1287"/>
<evidence type="ECO:0000256" key="8">
    <source>
        <dbReference type="SAM" id="Phobius"/>
    </source>
</evidence>
<dbReference type="Proteomes" id="UP000065734">
    <property type="component" value="Chromosome I"/>
</dbReference>
<evidence type="ECO:0000256" key="4">
    <source>
        <dbReference type="ARBA" id="ARBA00022475"/>
    </source>
</evidence>
<gene>
    <name evidence="10" type="primary">yfhA</name>
    <name evidence="9" type="ORF">BV133_3470</name>
    <name evidence="10" type="ORF">BVIRIDIS_07310</name>
</gene>
<dbReference type="PATRIC" id="fig|1079.6.peg.1337"/>
<evidence type="ECO:0000256" key="7">
    <source>
        <dbReference type="ARBA" id="ARBA00023136"/>
    </source>
</evidence>
<dbReference type="EMBL" id="LN907867">
    <property type="protein sequence ID" value="CUU41736.1"/>
    <property type="molecule type" value="Genomic_DNA"/>
</dbReference>
<dbReference type="Pfam" id="PF01032">
    <property type="entry name" value="FecCD"/>
    <property type="match status" value="1"/>
</dbReference>
<keyword evidence="4" id="KW-1003">Cell membrane</keyword>
<evidence type="ECO:0000313" key="11">
    <source>
        <dbReference type="Proteomes" id="UP000065734"/>
    </source>
</evidence>
<name>A0A0H5BQJ6_BLAVI</name>
<evidence type="ECO:0000313" key="9">
    <source>
        <dbReference type="EMBL" id="BAS01064.1"/>
    </source>
</evidence>
<dbReference type="InterPro" id="IPR037294">
    <property type="entry name" value="ABC_BtuC-like"/>
</dbReference>
<comment type="subcellular location">
    <subcellularLocation>
        <location evidence="1">Cell membrane</location>
        <topology evidence="1">Multi-pass membrane protein</topology>
    </subcellularLocation>
</comment>
<sequence length="351" mass="35402">MRDPLSRTEAALARGARPWRARAAVPVLAALAIVLFVVSLGTGPVAIAPERVLAVLTGSGSDAERIIVLELRLPRAILALAIGGILGLSGAALQGLLRNPLAAPSLFGAPQSAAFAAVATIALGLTDALSFALPVAAIVGAFVSVFLLVAVAGRNAGLLLLILAGLAISSLAGAATSLALNLAPNPFAALEIAFWLLGSLEDRSLQHVTMALPFIVVGGAILLWSGPAFRALTLGEEAAQSLGINVARLRLVVILGVALGVGAAVAVSGTIGFIGLVAPHLVRSLVGYDPARVLVPSALAGAVLLMAADVAVRVIPATTDIKVGVLTALIGVPFFLYLIVRERGRLSGGMA</sequence>
<keyword evidence="7 8" id="KW-0472">Membrane</keyword>
<reference evidence="10" key="2">
    <citation type="submission" date="2015-11" db="EMBL/GenBank/DDBJ databases">
        <authorList>
            <person name="Zhang Y."/>
            <person name="Guo Z."/>
        </authorList>
    </citation>
    <scope>NUCLEOTIDE SEQUENCE</scope>
    <source>
        <strain evidence="10">1</strain>
    </source>
</reference>
<feature type="transmembrane region" description="Helical" evidence="8">
    <location>
        <begin position="212"/>
        <end position="232"/>
    </location>
</feature>
<feature type="transmembrane region" description="Helical" evidence="8">
    <location>
        <begin position="158"/>
        <end position="176"/>
    </location>
</feature>
<feature type="transmembrane region" description="Helical" evidence="8">
    <location>
        <begin position="105"/>
        <end position="125"/>
    </location>
</feature>
<organism evidence="10 11">
    <name type="scientific">Blastochloris viridis</name>
    <name type="common">Rhodopseudomonas viridis</name>
    <dbReference type="NCBI Taxonomy" id="1079"/>
    <lineage>
        <taxon>Bacteria</taxon>
        <taxon>Pseudomonadati</taxon>
        <taxon>Pseudomonadota</taxon>
        <taxon>Alphaproteobacteria</taxon>
        <taxon>Hyphomicrobiales</taxon>
        <taxon>Blastochloridaceae</taxon>
        <taxon>Blastochloris</taxon>
    </lineage>
</organism>
<feature type="transmembrane region" description="Helical" evidence="8">
    <location>
        <begin position="321"/>
        <end position="340"/>
    </location>
</feature>
<comment type="similarity">
    <text evidence="2">Belongs to the binding-protein-dependent transport system permease family. FecCD subfamily.</text>
</comment>
<dbReference type="PANTHER" id="PTHR30472">
    <property type="entry name" value="FERRIC ENTEROBACTIN TRANSPORT SYSTEM PERMEASE PROTEIN"/>
    <property type="match status" value="1"/>
</dbReference>
<keyword evidence="3" id="KW-0813">Transport</keyword>
<proteinExistence type="inferred from homology"/>
<evidence type="ECO:0000256" key="5">
    <source>
        <dbReference type="ARBA" id="ARBA00022692"/>
    </source>
</evidence>
<dbReference type="InterPro" id="IPR000522">
    <property type="entry name" value="ABC_transptr_permease_BtuC"/>
</dbReference>
<feature type="transmembrane region" description="Helical" evidence="8">
    <location>
        <begin position="131"/>
        <end position="151"/>
    </location>
</feature>
<dbReference type="AlphaFoldDB" id="A0A0H5BQJ6"/>
<keyword evidence="11" id="KW-1185">Reference proteome</keyword>
<feature type="transmembrane region" description="Helical" evidence="8">
    <location>
        <begin position="76"/>
        <end position="93"/>
    </location>
</feature>
<dbReference type="FunFam" id="1.10.3470.10:FF:000001">
    <property type="entry name" value="Vitamin B12 ABC transporter permease BtuC"/>
    <property type="match status" value="1"/>
</dbReference>
<evidence type="ECO:0000256" key="3">
    <source>
        <dbReference type="ARBA" id="ARBA00022448"/>
    </source>
</evidence>
<evidence type="ECO:0000256" key="6">
    <source>
        <dbReference type="ARBA" id="ARBA00022989"/>
    </source>
</evidence>
<dbReference type="SUPFAM" id="SSF81345">
    <property type="entry name" value="ABC transporter involved in vitamin B12 uptake, BtuC"/>
    <property type="match status" value="1"/>
</dbReference>
<reference evidence="11" key="3">
    <citation type="journal article" date="2016" name="Genome Announc.">
        <title>Revised genome sequence of the purple photosynthetic bacterium Blastochloris viridis.</title>
        <authorList>
            <person name="Liu L.N."/>
            <person name="Faulkner M."/>
            <person name="Liu X."/>
            <person name="Huang F."/>
            <person name="Darby A.C."/>
            <person name="Hall N."/>
        </authorList>
    </citation>
    <scope>NUCLEOTIDE SEQUENCE [LARGE SCALE GENOMIC DNA]</scope>
    <source>
        <strain evidence="11">ATCC 19567 / DSM 133 / F</strain>
    </source>
</reference>
<feature type="transmembrane region" description="Helical" evidence="8">
    <location>
        <begin position="21"/>
        <end position="47"/>
    </location>
</feature>
<accession>A0A0H5BQJ6</accession>
<dbReference type="CDD" id="cd06550">
    <property type="entry name" value="TM_ABC_iron-siderophores_like"/>
    <property type="match status" value="1"/>
</dbReference>
<dbReference type="GO" id="GO:0005886">
    <property type="term" value="C:plasma membrane"/>
    <property type="evidence" value="ECO:0007669"/>
    <property type="project" value="UniProtKB-SubCell"/>
</dbReference>
<evidence type="ECO:0000256" key="2">
    <source>
        <dbReference type="ARBA" id="ARBA00007935"/>
    </source>
</evidence>
<dbReference type="RefSeq" id="WP_145912054.1">
    <property type="nucleotide sequence ID" value="NZ_AP014854.2"/>
</dbReference>
<dbReference type="PANTHER" id="PTHR30472:SF25">
    <property type="entry name" value="ABC TRANSPORTER PERMEASE PROTEIN MJ0876-RELATED"/>
    <property type="match status" value="1"/>
</dbReference>
<dbReference type="Gene3D" id="1.10.3470.10">
    <property type="entry name" value="ABC transporter involved in vitamin B12 uptake, BtuC"/>
    <property type="match status" value="1"/>
</dbReference>
<protein>
    <submittedName>
        <fullName evidence="10">Putative siderophore transport system permease protein yfhA</fullName>
    </submittedName>
    <submittedName>
        <fullName evidence="9">Vitamin B12 ABC transporter</fullName>
    </submittedName>
</protein>
<dbReference type="OrthoDB" id="9811975at2"/>
<dbReference type="EMBL" id="AP014854">
    <property type="protein sequence ID" value="BAS01064.1"/>
    <property type="molecule type" value="Genomic_DNA"/>
</dbReference>
<feature type="transmembrane region" description="Helical" evidence="8">
    <location>
        <begin position="293"/>
        <end position="315"/>
    </location>
</feature>
<reference evidence="9" key="1">
    <citation type="journal article" date="2015" name="Genome Announc.">
        <title>Complete Genome Sequence of the Bacteriochlorophyll b-Producing Photosynthetic Bacterium Blastochloris viridis.</title>
        <authorList>
            <person name="Tsukatani Y."/>
            <person name="Hirose Y."/>
            <person name="Harada J."/>
            <person name="Misawa N."/>
            <person name="Mori K."/>
            <person name="Inoue K."/>
            <person name="Tamiaki H."/>
        </authorList>
    </citation>
    <scope>NUCLEOTIDE SEQUENCE [LARGE SCALE GENOMIC DNA]</scope>
    <source>
        <strain evidence="9">DSM 133</strain>
    </source>
</reference>
<evidence type="ECO:0000256" key="1">
    <source>
        <dbReference type="ARBA" id="ARBA00004651"/>
    </source>
</evidence>
<keyword evidence="6 8" id="KW-1133">Transmembrane helix</keyword>
<dbReference type="STRING" id="1079.BVIR_1287"/>
<evidence type="ECO:0000313" key="10">
    <source>
        <dbReference type="EMBL" id="CUU41736.1"/>
    </source>
</evidence>